<organism evidence="1 2">
    <name type="scientific">Methylomagnum ishizawai</name>
    <dbReference type="NCBI Taxonomy" id="1760988"/>
    <lineage>
        <taxon>Bacteria</taxon>
        <taxon>Pseudomonadati</taxon>
        <taxon>Pseudomonadota</taxon>
        <taxon>Gammaproteobacteria</taxon>
        <taxon>Methylococcales</taxon>
        <taxon>Methylococcaceae</taxon>
        <taxon>Methylomagnum</taxon>
    </lineage>
</organism>
<sequence>MLYSRELCILSVGTSCQAEWQAHKNIELIAGITGIEHLTKRGTYLDYIITQPGCVIEWLREGGPAIPPLEELYIHGGRPRWDRYGFHFWHDFPRQEGSLEMIRENYENFISKRAHVRKNFDLAGRAKKLIVLWSNLQNNIHNGYIPEVCLDPVDYGVLMALKQEVARFFDRDIEFVVTTRPDRIVNPPAADDGLVIFEPDTSSWEGSDSQWTALFKRLLGAG</sequence>
<gene>
    <name evidence="1" type="ORF">SAMN02949497_3909</name>
</gene>
<dbReference type="Proteomes" id="UP000192923">
    <property type="component" value="Unassembled WGS sequence"/>
</dbReference>
<evidence type="ECO:0000313" key="1">
    <source>
        <dbReference type="EMBL" id="SMF96509.1"/>
    </source>
</evidence>
<evidence type="ECO:0008006" key="3">
    <source>
        <dbReference type="Google" id="ProtNLM"/>
    </source>
</evidence>
<evidence type="ECO:0000313" key="2">
    <source>
        <dbReference type="Proteomes" id="UP000192923"/>
    </source>
</evidence>
<reference evidence="1 2" key="1">
    <citation type="submission" date="2016-12" db="EMBL/GenBank/DDBJ databases">
        <authorList>
            <person name="Song W.-J."/>
            <person name="Kurnit D.M."/>
        </authorList>
    </citation>
    <scope>NUCLEOTIDE SEQUENCE [LARGE SCALE GENOMIC DNA]</scope>
    <source>
        <strain evidence="1 2">175</strain>
    </source>
</reference>
<name>A0A1Y6D0Q2_9GAMM</name>
<dbReference type="AlphaFoldDB" id="A0A1Y6D0Q2"/>
<proteinExistence type="predicted"/>
<dbReference type="EMBL" id="FXAM01000001">
    <property type="protein sequence ID" value="SMF96509.1"/>
    <property type="molecule type" value="Genomic_DNA"/>
</dbReference>
<protein>
    <recommendedName>
        <fullName evidence="3">Papain-like cysteine peptidase</fullName>
    </recommendedName>
</protein>
<accession>A0A1Y6D0Q2</accession>
<keyword evidence="2" id="KW-1185">Reference proteome</keyword>